<dbReference type="GO" id="GO:0006012">
    <property type="term" value="P:galactose metabolic process"/>
    <property type="evidence" value="ECO:0007669"/>
    <property type="project" value="UniProtKB-UniPathway"/>
</dbReference>
<evidence type="ECO:0000259" key="12">
    <source>
        <dbReference type="Pfam" id="PF01370"/>
    </source>
</evidence>
<comment type="catalytic activity">
    <reaction evidence="1">
        <text>UDP-alpha-D-glucose = UDP-alpha-D-galactose</text>
        <dbReference type="Rhea" id="RHEA:22168"/>
        <dbReference type="ChEBI" id="CHEBI:58885"/>
        <dbReference type="ChEBI" id="CHEBI:66914"/>
        <dbReference type="EC" id="5.1.3.2"/>
    </reaction>
</comment>
<evidence type="ECO:0000256" key="11">
    <source>
        <dbReference type="ARBA" id="ARBA00033067"/>
    </source>
</evidence>
<dbReference type="InterPro" id="IPR001509">
    <property type="entry name" value="Epimerase_deHydtase"/>
</dbReference>
<protein>
    <recommendedName>
        <fullName evidence="6">UDP-glucose 4-epimerase</fullName>
        <ecNumber evidence="5">5.1.3.2</ecNumber>
    </recommendedName>
    <alternativeName>
        <fullName evidence="11">Galactowaldenase</fullName>
    </alternativeName>
    <alternativeName>
        <fullName evidence="10">UDP-galactose 4-epimerase</fullName>
    </alternativeName>
</protein>
<keyword evidence="7" id="KW-0520">NAD</keyword>
<dbReference type="InterPro" id="IPR005886">
    <property type="entry name" value="UDP_G4E"/>
</dbReference>
<dbReference type="EMBL" id="BJXB01000014">
    <property type="protein sequence ID" value="GEM47587.1"/>
    <property type="molecule type" value="Genomic_DNA"/>
</dbReference>
<evidence type="ECO:0000256" key="4">
    <source>
        <dbReference type="ARBA" id="ARBA00007637"/>
    </source>
</evidence>
<comment type="cofactor">
    <cofactor evidence="2">
        <name>NAD(+)</name>
        <dbReference type="ChEBI" id="CHEBI:57540"/>
    </cofactor>
</comment>
<organism evidence="13 14">
    <name type="scientific">Deinococcus cellulosilyticus (strain DSM 18568 / NBRC 106333 / KACC 11606 / 5516J-15)</name>
    <dbReference type="NCBI Taxonomy" id="1223518"/>
    <lineage>
        <taxon>Bacteria</taxon>
        <taxon>Thermotogati</taxon>
        <taxon>Deinococcota</taxon>
        <taxon>Deinococci</taxon>
        <taxon>Deinococcales</taxon>
        <taxon>Deinococcaceae</taxon>
        <taxon>Deinococcus</taxon>
    </lineage>
</organism>
<dbReference type="PANTHER" id="PTHR43725:SF47">
    <property type="entry name" value="UDP-GLUCOSE 4-EPIMERASE"/>
    <property type="match status" value="1"/>
</dbReference>
<evidence type="ECO:0000256" key="5">
    <source>
        <dbReference type="ARBA" id="ARBA00013189"/>
    </source>
</evidence>
<sequence length="338" mass="37642">MTKLKVLVTGGAGFIGSTICSALLDAGHTPVILDNLVTGRKEFTVDRIFYQGDIADQQLLRSIFDAHPDIDSVIHCAALIVVPDSVRQPYEYYVENVEKSLHLFRHLLDLGCHKIIYSSSASIYDSTSAVEVDENAPLQPLSPYARTKQMVEMILQDFAVAYQLQSIVLRYFNPIGADPQLRTGLQLERPSHALGKIIEAYQSHQTFYVTGTQWPTRDGSGIRDYIHVWDLALAHVQAVELFDNILSRTPTHHAVYNIGTGQGVTVYELVQAFEEVTGLPLAHEAAPPRPGDSAGTYTISQRASTDLQWSPQRTLQEGIAHALEWAVLRKEKLLQHKN</sequence>
<dbReference type="NCBIfam" id="TIGR01179">
    <property type="entry name" value="galE"/>
    <property type="match status" value="1"/>
</dbReference>
<dbReference type="InterPro" id="IPR036291">
    <property type="entry name" value="NAD(P)-bd_dom_sf"/>
</dbReference>
<dbReference type="PANTHER" id="PTHR43725">
    <property type="entry name" value="UDP-GLUCOSE 4-EPIMERASE"/>
    <property type="match status" value="1"/>
</dbReference>
<dbReference type="RefSeq" id="WP_146885960.1">
    <property type="nucleotide sequence ID" value="NZ_BJXB01000014.1"/>
</dbReference>
<dbReference type="SUPFAM" id="SSF51735">
    <property type="entry name" value="NAD(P)-binding Rossmann-fold domains"/>
    <property type="match status" value="1"/>
</dbReference>
<evidence type="ECO:0000256" key="9">
    <source>
        <dbReference type="ARBA" id="ARBA00023235"/>
    </source>
</evidence>
<dbReference type="GO" id="GO:0005829">
    <property type="term" value="C:cytosol"/>
    <property type="evidence" value="ECO:0007669"/>
    <property type="project" value="TreeGrafter"/>
</dbReference>
<comment type="caution">
    <text evidence="13">The sequence shown here is derived from an EMBL/GenBank/DDBJ whole genome shotgun (WGS) entry which is preliminary data.</text>
</comment>
<dbReference type="Pfam" id="PF01370">
    <property type="entry name" value="Epimerase"/>
    <property type="match status" value="1"/>
</dbReference>
<evidence type="ECO:0000256" key="6">
    <source>
        <dbReference type="ARBA" id="ARBA00018569"/>
    </source>
</evidence>
<keyword evidence="14" id="KW-1185">Reference proteome</keyword>
<dbReference type="Gene3D" id="3.40.50.720">
    <property type="entry name" value="NAD(P)-binding Rossmann-like Domain"/>
    <property type="match status" value="1"/>
</dbReference>
<reference evidence="13 14" key="1">
    <citation type="submission" date="2019-07" db="EMBL/GenBank/DDBJ databases">
        <title>Whole genome shotgun sequence of Deinococcus cellulosilyticus NBRC 106333.</title>
        <authorList>
            <person name="Hosoyama A."/>
            <person name="Uohara A."/>
            <person name="Ohji S."/>
            <person name="Ichikawa N."/>
        </authorList>
    </citation>
    <scope>NUCLEOTIDE SEQUENCE [LARGE SCALE GENOMIC DNA]</scope>
    <source>
        <strain evidence="13 14">NBRC 106333</strain>
    </source>
</reference>
<gene>
    <name evidence="13" type="primary">galE</name>
    <name evidence="13" type="synonym">exoB</name>
    <name evidence="13" type="ORF">DC3_32220</name>
</gene>
<comment type="pathway">
    <text evidence="3">Carbohydrate metabolism; galactose metabolism.</text>
</comment>
<evidence type="ECO:0000256" key="7">
    <source>
        <dbReference type="ARBA" id="ARBA00023027"/>
    </source>
</evidence>
<dbReference type="AlphaFoldDB" id="A0A511N538"/>
<dbReference type="OrthoDB" id="9811743at2"/>
<comment type="similarity">
    <text evidence="4">Belongs to the NAD(P)-dependent epimerase/dehydratase family.</text>
</comment>
<dbReference type="EC" id="5.1.3.2" evidence="5"/>
<accession>A0A511N538</accession>
<feature type="domain" description="NAD-dependent epimerase/dehydratase" evidence="12">
    <location>
        <begin position="6"/>
        <end position="259"/>
    </location>
</feature>
<evidence type="ECO:0000256" key="10">
    <source>
        <dbReference type="ARBA" id="ARBA00031367"/>
    </source>
</evidence>
<evidence type="ECO:0000256" key="1">
    <source>
        <dbReference type="ARBA" id="ARBA00000083"/>
    </source>
</evidence>
<dbReference type="Gene3D" id="3.90.25.10">
    <property type="entry name" value="UDP-galactose 4-epimerase, domain 1"/>
    <property type="match status" value="1"/>
</dbReference>
<dbReference type="Proteomes" id="UP000321306">
    <property type="component" value="Unassembled WGS sequence"/>
</dbReference>
<evidence type="ECO:0000313" key="14">
    <source>
        <dbReference type="Proteomes" id="UP000321306"/>
    </source>
</evidence>
<proteinExistence type="inferred from homology"/>
<keyword evidence="8" id="KW-0119">Carbohydrate metabolism</keyword>
<evidence type="ECO:0000256" key="2">
    <source>
        <dbReference type="ARBA" id="ARBA00001911"/>
    </source>
</evidence>
<dbReference type="GO" id="GO:0003978">
    <property type="term" value="F:UDP-glucose 4-epimerase activity"/>
    <property type="evidence" value="ECO:0007669"/>
    <property type="project" value="UniProtKB-EC"/>
</dbReference>
<keyword evidence="9" id="KW-0413">Isomerase</keyword>
<keyword evidence="8" id="KW-0299">Galactose metabolism</keyword>
<evidence type="ECO:0000256" key="8">
    <source>
        <dbReference type="ARBA" id="ARBA00023144"/>
    </source>
</evidence>
<name>A0A511N538_DEIC1</name>
<dbReference type="UniPathway" id="UPA00214"/>
<evidence type="ECO:0000256" key="3">
    <source>
        <dbReference type="ARBA" id="ARBA00004947"/>
    </source>
</evidence>
<evidence type="ECO:0000313" key="13">
    <source>
        <dbReference type="EMBL" id="GEM47587.1"/>
    </source>
</evidence>